<feature type="compositionally biased region" description="Basic and acidic residues" evidence="1">
    <location>
        <begin position="782"/>
        <end position="799"/>
    </location>
</feature>
<organism evidence="2 3">
    <name type="scientific">Pollutimonas nitritireducens</name>
    <dbReference type="NCBI Taxonomy" id="2045209"/>
    <lineage>
        <taxon>Bacteria</taxon>
        <taxon>Pseudomonadati</taxon>
        <taxon>Pseudomonadota</taxon>
        <taxon>Betaproteobacteria</taxon>
        <taxon>Burkholderiales</taxon>
        <taxon>Alcaligenaceae</taxon>
        <taxon>Pollutimonas</taxon>
    </lineage>
</organism>
<evidence type="ECO:0000313" key="3">
    <source>
        <dbReference type="Proteomes" id="UP000234328"/>
    </source>
</evidence>
<keyword evidence="3" id="KW-1185">Reference proteome</keyword>
<feature type="region of interest" description="Disordered" evidence="1">
    <location>
        <begin position="782"/>
        <end position="808"/>
    </location>
</feature>
<dbReference type="Proteomes" id="UP000234328">
    <property type="component" value="Unassembled WGS sequence"/>
</dbReference>
<proteinExistence type="predicted"/>
<dbReference type="RefSeq" id="WP_102068704.1">
    <property type="nucleotide sequence ID" value="NZ_PDNV01000002.1"/>
</dbReference>
<protein>
    <submittedName>
        <fullName evidence="2">Uncharacterized protein</fullName>
    </submittedName>
</protein>
<accession>A0A2N4UK20</accession>
<dbReference type="EMBL" id="PDNV01000002">
    <property type="protein sequence ID" value="PLC55377.1"/>
    <property type="molecule type" value="Genomic_DNA"/>
</dbReference>
<gene>
    <name evidence="2" type="ORF">CR155_04035</name>
</gene>
<reference evidence="2 3" key="1">
    <citation type="submission" date="2017-10" db="EMBL/GenBank/DDBJ databases">
        <title>Two draft genome sequences of Pusillimonas sp. strains isolated from a nitrate- and radionuclide-contaminated groundwater in Russia.</title>
        <authorList>
            <person name="Grouzdev D.S."/>
            <person name="Tourova T.P."/>
            <person name="Goeva M.A."/>
            <person name="Babich T.L."/>
            <person name="Sokolova D.S."/>
            <person name="Abdullin R."/>
            <person name="Poltaraus A.B."/>
            <person name="Toshchakov S.V."/>
            <person name="Nazina T.N."/>
        </authorList>
    </citation>
    <scope>NUCLEOTIDE SEQUENCE [LARGE SCALE GENOMIC DNA]</scope>
    <source>
        <strain evidence="2 3">JR1/69-2-13</strain>
    </source>
</reference>
<evidence type="ECO:0000256" key="1">
    <source>
        <dbReference type="SAM" id="MobiDB-lite"/>
    </source>
</evidence>
<comment type="caution">
    <text evidence="2">The sequence shown here is derived from an EMBL/GenBank/DDBJ whole genome shotgun (WGS) entry which is preliminary data.</text>
</comment>
<name>A0A2N4UK20_9BURK</name>
<dbReference type="AlphaFoldDB" id="A0A2N4UK20"/>
<dbReference type="OrthoDB" id="9819499at2"/>
<evidence type="ECO:0000313" key="2">
    <source>
        <dbReference type="EMBL" id="PLC55377.1"/>
    </source>
</evidence>
<sequence length="808" mass="92293">MGYGTESNGRSADSFLYGHVEADPRYASYRDGELSSVWEESERLRILLRDEGRPKGADRVFLETALERQLPTLRLYQQATLLKGQNAQKVSLYVIVFPGEAKDNTGIKDLNDKILRYHLNNLFIKCRQDAITKLFTKSGPPPKFATVGLDYKTAQIIGIGKTRRDFADTLIKLDEELAKCLLALLPQAEDEAKKDGDKERLKAIADLKEKLQKKGYRFDFLFGVRTLNFAIKNPLEATFLILTEALKAAGMARFMAKADGANTRAGRRMAAGVLKPDAARDDRRGKEYDHGGFIKVIKKAGDINDLIREKAEYLHIWIDKVWTVVLYEYRRRVFVMNPDVIRDARKKAIKIPTRKAGLKSKGTVKTQIDLIEIWLVAVNALDLVKDFLVSEFRKKGSGGVEDYHAKALAALDEVSNEVSSIKWDRLGQVLTRDFRQGSRVLPVQGRASEFGFYAHSSDYTAQILFSMDIRDLGVQIALLYDWFIGEIEVQRYEGVALMEETFASSDLINQRKRVTYDKVVDTFRKYFPLTTGGDAFDAARKAFHGRGADLDRPQLFESSVTVMLGGDEIFVSAHPVYSMFVCTIIDEIRQATYGGQPLNLRTGVAYSRAEKQHNPKDQKKVNWVSHDQALGLATASLNPIKGLERAHRRMERLIEKLAANDKKKALVPAYTAKLEALGLMSLFARSNYRFPYVMPTRDFRDIIRRLTEWYDWSEPYTELVNLKCETVDGKKLWKEAEKLEAEITKDVGWDNYYVDPPPTPSMPPLVKKLMDWLLPAEKYPYEESKEDKREREIEEDRKRREGRRPRTA</sequence>